<sequence length="67" mass="7925">MKRYGIRVTLPEGDPMRAPHLLGDGWEQFRWYDSAQARDRAYEDMQRQLPNYRKGDVISQVLEKVEG</sequence>
<accession>B8GLP7</accession>
<dbReference type="Proteomes" id="UP000002383">
    <property type="component" value="Chromosome"/>
</dbReference>
<dbReference type="HOGENOM" id="CLU_2774675_0_0_6"/>
<dbReference type="OrthoDB" id="5785125at2"/>
<organism evidence="1 2">
    <name type="scientific">Thioalkalivibrio sulfidiphilus (strain HL-EbGR7)</name>
    <dbReference type="NCBI Taxonomy" id="396588"/>
    <lineage>
        <taxon>Bacteria</taxon>
        <taxon>Pseudomonadati</taxon>
        <taxon>Pseudomonadota</taxon>
        <taxon>Gammaproteobacteria</taxon>
        <taxon>Chromatiales</taxon>
        <taxon>Ectothiorhodospiraceae</taxon>
        <taxon>Thioalkalivibrio</taxon>
    </lineage>
</organism>
<protein>
    <submittedName>
        <fullName evidence="1">Uncharacterized protein</fullName>
    </submittedName>
</protein>
<proteinExistence type="predicted"/>
<reference evidence="1 2" key="1">
    <citation type="journal article" date="2011" name="Stand. Genomic Sci.">
        <title>Complete genome sequence of 'Thioalkalivibrio sulfidophilus' HL-EbGr7.</title>
        <authorList>
            <person name="Muyzer G."/>
            <person name="Sorokin D.Y."/>
            <person name="Mavromatis K."/>
            <person name="Lapidus A."/>
            <person name="Clum A."/>
            <person name="Ivanova N."/>
            <person name="Pati A."/>
            <person name="d'Haeseleer P."/>
            <person name="Woyke T."/>
            <person name="Kyrpides N.C."/>
        </authorList>
    </citation>
    <scope>NUCLEOTIDE SEQUENCE [LARGE SCALE GENOMIC DNA]</scope>
    <source>
        <strain evidence="1 2">HL-EbGR7</strain>
    </source>
</reference>
<dbReference type="RefSeq" id="WP_012637138.1">
    <property type="nucleotide sequence ID" value="NC_011901.1"/>
</dbReference>
<keyword evidence="2" id="KW-1185">Reference proteome</keyword>
<evidence type="ECO:0000313" key="2">
    <source>
        <dbReference type="Proteomes" id="UP000002383"/>
    </source>
</evidence>
<gene>
    <name evidence="1" type="ordered locus">Tgr7_0553</name>
</gene>
<dbReference type="EMBL" id="CP001339">
    <property type="protein sequence ID" value="ACL71650.1"/>
    <property type="molecule type" value="Genomic_DNA"/>
</dbReference>
<dbReference type="eggNOG" id="ENOG50339RC">
    <property type="taxonomic scope" value="Bacteria"/>
</dbReference>
<dbReference type="AlphaFoldDB" id="B8GLP7"/>
<dbReference type="STRING" id="396588.Tgr7_0553"/>
<evidence type="ECO:0000313" key="1">
    <source>
        <dbReference type="EMBL" id="ACL71650.1"/>
    </source>
</evidence>
<dbReference type="KEGG" id="tgr:Tgr7_0553"/>
<name>B8GLP7_THISH</name>